<dbReference type="PANTHER" id="PTHR23277:SF106">
    <property type="entry name" value="NECTIN-1 ISOFORM X1-RELATED"/>
    <property type="match status" value="1"/>
</dbReference>
<feature type="transmembrane region" description="Helical" evidence="12">
    <location>
        <begin position="328"/>
        <end position="348"/>
    </location>
</feature>
<dbReference type="GeneID" id="113108935"/>
<reference evidence="16 17" key="1">
    <citation type="submission" date="2025-04" db="UniProtKB">
        <authorList>
            <consortium name="RefSeq"/>
        </authorList>
    </citation>
    <scope>IDENTIFICATION</scope>
    <source>
        <strain evidence="16 17">Wakin</strain>
        <tissue evidence="16 17">Muscle</tissue>
    </source>
</reference>
<evidence type="ECO:0000256" key="1">
    <source>
        <dbReference type="ARBA" id="ARBA00004167"/>
    </source>
</evidence>
<dbReference type="InterPro" id="IPR013162">
    <property type="entry name" value="CD80_C2-set"/>
</dbReference>
<dbReference type="GO" id="GO:0007156">
    <property type="term" value="P:homophilic cell adhesion via plasma membrane adhesion molecules"/>
    <property type="evidence" value="ECO:0007669"/>
    <property type="project" value="TreeGrafter"/>
</dbReference>
<keyword evidence="10" id="KW-0325">Glycoprotein</keyword>
<dbReference type="KEGG" id="caua:113108935"/>
<comment type="similarity">
    <text evidence="2">Belongs to the nectin family.</text>
</comment>
<evidence type="ECO:0000256" key="13">
    <source>
        <dbReference type="SAM" id="SignalP"/>
    </source>
</evidence>
<dbReference type="GO" id="GO:0005912">
    <property type="term" value="C:adherens junction"/>
    <property type="evidence" value="ECO:0007669"/>
    <property type="project" value="TreeGrafter"/>
</dbReference>
<dbReference type="RefSeq" id="XP_026128149.1">
    <property type="nucleotide sequence ID" value="XM_026272364.1"/>
</dbReference>
<dbReference type="SUPFAM" id="SSF48726">
    <property type="entry name" value="Immunoglobulin"/>
    <property type="match status" value="3"/>
</dbReference>
<evidence type="ECO:0000259" key="14">
    <source>
        <dbReference type="PROSITE" id="PS50835"/>
    </source>
</evidence>
<dbReference type="InterPro" id="IPR036179">
    <property type="entry name" value="Ig-like_dom_sf"/>
</dbReference>
<feature type="chain" id="PRO_5044650378" evidence="13">
    <location>
        <begin position="27"/>
        <end position="357"/>
    </location>
</feature>
<evidence type="ECO:0000313" key="16">
    <source>
        <dbReference type="RefSeq" id="XP_026128148.1"/>
    </source>
</evidence>
<dbReference type="Pfam" id="PF08205">
    <property type="entry name" value="C2-set_2"/>
    <property type="match status" value="1"/>
</dbReference>
<evidence type="ECO:0000256" key="12">
    <source>
        <dbReference type="SAM" id="Phobius"/>
    </source>
</evidence>
<evidence type="ECO:0000256" key="9">
    <source>
        <dbReference type="ARBA" id="ARBA00023157"/>
    </source>
</evidence>
<organism evidence="15 16">
    <name type="scientific">Carassius auratus</name>
    <name type="common">Goldfish</name>
    <dbReference type="NCBI Taxonomy" id="7957"/>
    <lineage>
        <taxon>Eukaryota</taxon>
        <taxon>Metazoa</taxon>
        <taxon>Chordata</taxon>
        <taxon>Craniata</taxon>
        <taxon>Vertebrata</taxon>
        <taxon>Euteleostomi</taxon>
        <taxon>Actinopterygii</taxon>
        <taxon>Neopterygii</taxon>
        <taxon>Teleostei</taxon>
        <taxon>Ostariophysi</taxon>
        <taxon>Cypriniformes</taxon>
        <taxon>Cyprinidae</taxon>
        <taxon>Cyprininae</taxon>
        <taxon>Carassius</taxon>
    </lineage>
</organism>
<evidence type="ECO:0000256" key="2">
    <source>
        <dbReference type="ARBA" id="ARBA00007810"/>
    </source>
</evidence>
<evidence type="ECO:0000256" key="3">
    <source>
        <dbReference type="ARBA" id="ARBA00022692"/>
    </source>
</evidence>
<sequence length="357" mass="39773">MHLLLWRRNVFDLFFSLFFFYLKCNSITAVGHDVSVKKGGNITLFCHLIETEENLIHIIWQKQTRETPKPETFLIVDKDGKTENKNDLLDKFKFTGNIKEKNGSVQLLGMTLQDDGIYTCISIFPNGKTQTDINVTVRVPPVGNVTGKTHVWGHSDIILASCVASHGRPAAEVFWRLGALNDSLRTETSSTEHTDGSVTSVSHTLGAPSKDLNQKKIQCVIKHSTLTKELELDYIINVHYPPDLVVISPDDPTQTQEYLCSVDCNPAPTSYIWIKLNGSTLRSEGNKLFIPKSSTDSNGVYICTASNQYGSASGFLYVNNTGSTDDCWLLFGLVFSCAVLWISLAYILSSGRKMHRV</sequence>
<keyword evidence="8 12" id="KW-0472">Membrane</keyword>
<dbReference type="Gene3D" id="2.60.40.10">
    <property type="entry name" value="Immunoglobulins"/>
    <property type="match status" value="3"/>
</dbReference>
<feature type="domain" description="Ig-like" evidence="14">
    <location>
        <begin position="242"/>
        <end position="319"/>
    </location>
</feature>
<accession>A0A6P6Q3U3</accession>
<dbReference type="PROSITE" id="PS50835">
    <property type="entry name" value="IG_LIKE"/>
    <property type="match status" value="2"/>
</dbReference>
<dbReference type="AlphaFoldDB" id="A0A6P6Q3U3"/>
<dbReference type="InterPro" id="IPR013106">
    <property type="entry name" value="Ig_V-set"/>
</dbReference>
<dbReference type="Proteomes" id="UP000515129">
    <property type="component" value="Chromosome 9"/>
</dbReference>
<keyword evidence="15" id="KW-1185">Reference proteome</keyword>
<dbReference type="GO" id="GO:0016020">
    <property type="term" value="C:membrane"/>
    <property type="evidence" value="ECO:0007669"/>
    <property type="project" value="UniProtKB-SubCell"/>
</dbReference>
<dbReference type="SMART" id="SM00409">
    <property type="entry name" value="IG"/>
    <property type="match status" value="2"/>
</dbReference>
<keyword evidence="3 12" id="KW-0812">Transmembrane</keyword>
<keyword evidence="9" id="KW-1015">Disulfide bond</keyword>
<comment type="subcellular location">
    <subcellularLocation>
        <location evidence="1">Membrane</location>
        <topology evidence="1">Single-pass membrane protein</topology>
    </subcellularLocation>
</comment>
<evidence type="ECO:0000256" key="10">
    <source>
        <dbReference type="ARBA" id="ARBA00023180"/>
    </source>
</evidence>
<evidence type="ECO:0000313" key="17">
    <source>
        <dbReference type="RefSeq" id="XP_026128149.1"/>
    </source>
</evidence>
<protein>
    <submittedName>
        <fullName evidence="16 17">Nectin-3-like</fullName>
    </submittedName>
</protein>
<dbReference type="InterPro" id="IPR007110">
    <property type="entry name" value="Ig-like_dom"/>
</dbReference>
<keyword evidence="5" id="KW-0677">Repeat</keyword>
<dbReference type="InterPro" id="IPR003599">
    <property type="entry name" value="Ig_sub"/>
</dbReference>
<evidence type="ECO:0000256" key="11">
    <source>
        <dbReference type="SAM" id="MobiDB-lite"/>
    </source>
</evidence>
<dbReference type="InterPro" id="IPR051427">
    <property type="entry name" value="Nectin/Nectin-like"/>
</dbReference>
<dbReference type="PANTHER" id="PTHR23277">
    <property type="entry name" value="NECTIN-RELATED"/>
    <property type="match status" value="1"/>
</dbReference>
<dbReference type="InterPro" id="IPR013783">
    <property type="entry name" value="Ig-like_fold"/>
</dbReference>
<evidence type="ECO:0000256" key="4">
    <source>
        <dbReference type="ARBA" id="ARBA00022729"/>
    </source>
</evidence>
<dbReference type="RefSeq" id="XP_026128150.1">
    <property type="nucleotide sequence ID" value="XM_026272365.1"/>
</dbReference>
<evidence type="ECO:0000313" key="18">
    <source>
        <dbReference type="RefSeq" id="XP_026128150.1"/>
    </source>
</evidence>
<proteinExistence type="inferred from homology"/>
<keyword evidence="4 13" id="KW-0732">Signal</keyword>
<feature type="domain" description="Ig-like" evidence="14">
    <location>
        <begin position="25"/>
        <end position="136"/>
    </location>
</feature>
<evidence type="ECO:0000256" key="8">
    <source>
        <dbReference type="ARBA" id="ARBA00023136"/>
    </source>
</evidence>
<evidence type="ECO:0000313" key="15">
    <source>
        <dbReference type="Proteomes" id="UP000515129"/>
    </source>
</evidence>
<evidence type="ECO:0000256" key="6">
    <source>
        <dbReference type="ARBA" id="ARBA00022889"/>
    </source>
</evidence>
<evidence type="ECO:0000256" key="7">
    <source>
        <dbReference type="ARBA" id="ARBA00022989"/>
    </source>
</evidence>
<dbReference type="GO" id="GO:0007157">
    <property type="term" value="P:heterophilic cell-cell adhesion via plasma membrane cell adhesion molecules"/>
    <property type="evidence" value="ECO:0007669"/>
    <property type="project" value="TreeGrafter"/>
</dbReference>
<dbReference type="Pfam" id="PF07686">
    <property type="entry name" value="V-set"/>
    <property type="match status" value="1"/>
</dbReference>
<keyword evidence="6" id="KW-0130">Cell adhesion</keyword>
<feature type="region of interest" description="Disordered" evidence="11">
    <location>
        <begin position="187"/>
        <end position="206"/>
    </location>
</feature>
<dbReference type="RefSeq" id="XP_026128148.1">
    <property type="nucleotide sequence ID" value="XM_026272363.1"/>
</dbReference>
<name>A0A6P6Q3U3_CARAU</name>
<dbReference type="OrthoDB" id="10006996at2759"/>
<keyword evidence="7 12" id="KW-1133">Transmembrane helix</keyword>
<gene>
    <name evidence="16 17 18" type="primary">LOC113108935</name>
</gene>
<feature type="signal peptide" evidence="13">
    <location>
        <begin position="1"/>
        <end position="26"/>
    </location>
</feature>
<evidence type="ECO:0000256" key="5">
    <source>
        <dbReference type="ARBA" id="ARBA00022737"/>
    </source>
</evidence>